<proteinExistence type="inferred from homology"/>
<dbReference type="GO" id="GO:0007052">
    <property type="term" value="P:mitotic spindle organization"/>
    <property type="evidence" value="ECO:0007669"/>
    <property type="project" value="TreeGrafter"/>
</dbReference>
<comment type="similarity">
    <text evidence="6">Belongs to the TRAFAC class myosin-kinesin ATPase superfamily. Kinesin family.</text>
</comment>
<dbReference type="InterPro" id="IPR036961">
    <property type="entry name" value="Kinesin_motor_dom_sf"/>
</dbReference>
<dbReference type="Pfam" id="PF00225">
    <property type="entry name" value="Kinesin"/>
    <property type="match status" value="2"/>
</dbReference>
<dbReference type="InterPro" id="IPR027417">
    <property type="entry name" value="P-loop_NTPase"/>
</dbReference>
<organism evidence="9">
    <name type="scientific">Corethron hystrix</name>
    <dbReference type="NCBI Taxonomy" id="216773"/>
    <lineage>
        <taxon>Eukaryota</taxon>
        <taxon>Sar</taxon>
        <taxon>Stramenopiles</taxon>
        <taxon>Ochrophyta</taxon>
        <taxon>Bacillariophyta</taxon>
        <taxon>Coscinodiscophyceae</taxon>
        <taxon>Corethrophycidae</taxon>
        <taxon>Corethrales</taxon>
        <taxon>Corethraceae</taxon>
        <taxon>Corethron</taxon>
    </lineage>
</organism>
<accession>A0A6U5IWH9</accession>
<feature type="binding site" evidence="6">
    <location>
        <begin position="185"/>
        <end position="192"/>
    </location>
    <ligand>
        <name>ATP</name>
        <dbReference type="ChEBI" id="CHEBI:30616"/>
    </ligand>
</feature>
<evidence type="ECO:0000259" key="7">
    <source>
        <dbReference type="PROSITE" id="PS50067"/>
    </source>
</evidence>
<sequence>MWNIAEDICICDETRNTRPNFLVNQNSESRFSIKVCTRFKPIQATRYIPNQVDKIKIILPLHQRLKFIKMSQNSNSNKDALEILKKEGNWFRMHCTDDSIEANYERREENTTRKEINPNLVGGIHEINKKSNTVITIDPIKGFQELQFDHIFDDDSTEEHVYSASTAMLVCDFINGYNATCLVYGQTGSGKSHTMFGNIYNNRWESGIVPQACKDVLGALHYRKHNLNYKIESSVTISYIQIFGNEVTDLLNKGHQCGKNRAAAQRFVLDGAAEIEMKSLRDLKGLLSEGELYKKKAATIMNAKSSRAHTLVVLTLRQKRIETSLTITSKLFMVDLGGSENTKKSRIEAGKSSYLEELKRKNISNRIKQNIKDAEYTEELHTERVGVGKTTAIPVNFSHYIYDDTIRVTNEVDSDAPPNVNSIGFVKSDRMREAININLGLFALKRCVEALKSDLPFVPYASSKLTAMLSTGLGGNSKTTVIICASKEITNMPETLAALKFGQSCRRIIKEAKTGSNLLEETLQKIDAEIKECEALIVLKEKWEVREEERHDDLAEKGTMEADGFGGKEVRKITTLVGAEQERNILGRLLAHRAELAGTHFESMVGGSKYGGDIGFGDANRYLFGKRYRADIDNEVPARFSEKVSVDDLPSSTHLGDSKVGWNKTNGVNGTYDKNALNKRKHKLAYVGISA</sequence>
<keyword evidence="5" id="KW-0175">Coiled coil</keyword>
<evidence type="ECO:0000313" key="8">
    <source>
        <dbReference type="EMBL" id="CAD8893120.1"/>
    </source>
</evidence>
<feature type="domain" description="Kinesin motor" evidence="7">
    <location>
        <begin position="117"/>
        <end position="508"/>
    </location>
</feature>
<reference evidence="9" key="1">
    <citation type="submission" date="2021-01" db="EMBL/GenBank/DDBJ databases">
        <authorList>
            <person name="Corre E."/>
            <person name="Pelletier E."/>
            <person name="Niang G."/>
            <person name="Scheremetjew M."/>
            <person name="Finn R."/>
            <person name="Kale V."/>
            <person name="Holt S."/>
            <person name="Cochrane G."/>
            <person name="Meng A."/>
            <person name="Brown T."/>
            <person name="Cohen L."/>
        </authorList>
    </citation>
    <scope>NUCLEOTIDE SEQUENCE</scope>
    <source>
        <strain evidence="9">308</strain>
    </source>
</reference>
<dbReference type="Gene3D" id="3.40.850.10">
    <property type="entry name" value="Kinesin motor domain"/>
    <property type="match status" value="2"/>
</dbReference>
<name>A0A6U5IWH9_9STRA</name>
<keyword evidence="2" id="KW-0963">Cytoplasm</keyword>
<dbReference type="GO" id="GO:0005737">
    <property type="term" value="C:cytoplasm"/>
    <property type="evidence" value="ECO:0007669"/>
    <property type="project" value="UniProtKB-SubCell"/>
</dbReference>
<gene>
    <name evidence="8" type="ORF">CHYS00102_LOCUS20329</name>
    <name evidence="9" type="ORF">CHYS00102_LOCUS20330</name>
</gene>
<dbReference type="PANTHER" id="PTHR47969:SF15">
    <property type="entry name" value="CHROMOSOME-ASSOCIATED KINESIN KIF4A-RELATED"/>
    <property type="match status" value="1"/>
</dbReference>
<dbReference type="GO" id="GO:0051231">
    <property type="term" value="P:spindle elongation"/>
    <property type="evidence" value="ECO:0007669"/>
    <property type="project" value="TreeGrafter"/>
</dbReference>
<dbReference type="PRINTS" id="PR00380">
    <property type="entry name" value="KINESINHEAVY"/>
</dbReference>
<dbReference type="SUPFAM" id="SSF52540">
    <property type="entry name" value="P-loop containing nucleoside triphosphate hydrolases"/>
    <property type="match status" value="1"/>
</dbReference>
<dbReference type="GO" id="GO:0008017">
    <property type="term" value="F:microtubule binding"/>
    <property type="evidence" value="ECO:0007669"/>
    <property type="project" value="InterPro"/>
</dbReference>
<comment type="subcellular location">
    <subcellularLocation>
        <location evidence="1">Cytoplasm</location>
    </subcellularLocation>
</comment>
<dbReference type="GO" id="GO:0005524">
    <property type="term" value="F:ATP binding"/>
    <property type="evidence" value="ECO:0007669"/>
    <property type="project" value="UniProtKB-UniRule"/>
</dbReference>
<dbReference type="PROSITE" id="PS50067">
    <property type="entry name" value="KINESIN_MOTOR_2"/>
    <property type="match status" value="1"/>
</dbReference>
<dbReference type="InterPro" id="IPR027640">
    <property type="entry name" value="Kinesin-like_fam"/>
</dbReference>
<evidence type="ECO:0000313" key="9">
    <source>
        <dbReference type="EMBL" id="CAD8893121.1"/>
    </source>
</evidence>
<dbReference type="SMART" id="SM00129">
    <property type="entry name" value="KISc"/>
    <property type="match status" value="1"/>
</dbReference>
<evidence type="ECO:0000256" key="2">
    <source>
        <dbReference type="ARBA" id="ARBA00022490"/>
    </source>
</evidence>
<evidence type="ECO:0000256" key="4">
    <source>
        <dbReference type="ARBA" id="ARBA00022840"/>
    </source>
</evidence>
<dbReference type="GO" id="GO:0005875">
    <property type="term" value="C:microtubule associated complex"/>
    <property type="evidence" value="ECO:0007669"/>
    <property type="project" value="TreeGrafter"/>
</dbReference>
<evidence type="ECO:0000256" key="3">
    <source>
        <dbReference type="ARBA" id="ARBA00022741"/>
    </source>
</evidence>
<dbReference type="GO" id="GO:0007018">
    <property type="term" value="P:microtubule-based movement"/>
    <property type="evidence" value="ECO:0007669"/>
    <property type="project" value="InterPro"/>
</dbReference>
<keyword evidence="4 6" id="KW-0067">ATP-binding</keyword>
<keyword evidence="3 6" id="KW-0547">Nucleotide-binding</keyword>
<dbReference type="EMBL" id="HBFR01028053">
    <property type="protein sequence ID" value="CAD8893120.1"/>
    <property type="molecule type" value="Transcribed_RNA"/>
</dbReference>
<evidence type="ECO:0000256" key="6">
    <source>
        <dbReference type="PROSITE-ProRule" id="PRU00283"/>
    </source>
</evidence>
<evidence type="ECO:0000256" key="1">
    <source>
        <dbReference type="ARBA" id="ARBA00004496"/>
    </source>
</evidence>
<dbReference type="EMBL" id="HBFR01028054">
    <property type="protein sequence ID" value="CAD8893121.1"/>
    <property type="molecule type" value="Transcribed_RNA"/>
</dbReference>
<evidence type="ECO:0000256" key="5">
    <source>
        <dbReference type="ARBA" id="ARBA00023054"/>
    </source>
</evidence>
<dbReference type="GO" id="GO:0003777">
    <property type="term" value="F:microtubule motor activity"/>
    <property type="evidence" value="ECO:0007669"/>
    <property type="project" value="InterPro"/>
</dbReference>
<dbReference type="PANTHER" id="PTHR47969">
    <property type="entry name" value="CHROMOSOME-ASSOCIATED KINESIN KIF4A-RELATED"/>
    <property type="match status" value="1"/>
</dbReference>
<keyword evidence="6" id="KW-0505">Motor protein</keyword>
<dbReference type="InterPro" id="IPR001752">
    <property type="entry name" value="Kinesin_motor_dom"/>
</dbReference>
<dbReference type="AlphaFoldDB" id="A0A6U5IWH9"/>
<protein>
    <recommendedName>
        <fullName evidence="7">Kinesin motor domain-containing protein</fullName>
    </recommendedName>
</protein>